<evidence type="ECO:0000313" key="1">
    <source>
        <dbReference type="EMBL" id="GFQ88655.1"/>
    </source>
</evidence>
<sequence length="90" mass="10856">MNLQKHFLPGIDRHMLFQNMRMRNNPRNRDDRTLMTLTGTRDALRASCRSLNEYYEPEVEETIHKVSTFYQIRFRAASIVFHIKPFTLHM</sequence>
<protein>
    <submittedName>
        <fullName evidence="1">Uncharacterized protein</fullName>
    </submittedName>
</protein>
<dbReference type="Proteomes" id="UP000887116">
    <property type="component" value="Unassembled WGS sequence"/>
</dbReference>
<keyword evidence="2" id="KW-1185">Reference proteome</keyword>
<reference evidence="1" key="1">
    <citation type="submission" date="2020-07" db="EMBL/GenBank/DDBJ databases">
        <title>Multicomponent nature underlies the extraordinary mechanical properties of spider dragline silk.</title>
        <authorList>
            <person name="Kono N."/>
            <person name="Nakamura H."/>
            <person name="Mori M."/>
            <person name="Yoshida Y."/>
            <person name="Ohtoshi R."/>
            <person name="Malay A.D."/>
            <person name="Moran D.A.P."/>
            <person name="Tomita M."/>
            <person name="Numata K."/>
            <person name="Arakawa K."/>
        </authorList>
    </citation>
    <scope>NUCLEOTIDE SEQUENCE</scope>
</reference>
<proteinExistence type="predicted"/>
<dbReference type="AlphaFoldDB" id="A0A8X6KW14"/>
<organism evidence="1 2">
    <name type="scientific">Trichonephila clavata</name>
    <name type="common">Joro spider</name>
    <name type="synonym">Nephila clavata</name>
    <dbReference type="NCBI Taxonomy" id="2740835"/>
    <lineage>
        <taxon>Eukaryota</taxon>
        <taxon>Metazoa</taxon>
        <taxon>Ecdysozoa</taxon>
        <taxon>Arthropoda</taxon>
        <taxon>Chelicerata</taxon>
        <taxon>Arachnida</taxon>
        <taxon>Araneae</taxon>
        <taxon>Araneomorphae</taxon>
        <taxon>Entelegynae</taxon>
        <taxon>Araneoidea</taxon>
        <taxon>Nephilidae</taxon>
        <taxon>Trichonephila</taxon>
    </lineage>
</organism>
<name>A0A8X6KW14_TRICU</name>
<comment type="caution">
    <text evidence="1">The sequence shown here is derived from an EMBL/GenBank/DDBJ whole genome shotgun (WGS) entry which is preliminary data.</text>
</comment>
<dbReference type="EMBL" id="BMAO01033321">
    <property type="protein sequence ID" value="GFQ88655.1"/>
    <property type="molecule type" value="Genomic_DNA"/>
</dbReference>
<gene>
    <name evidence="1" type="ORF">TNCT_653891</name>
</gene>
<dbReference type="OrthoDB" id="6437405at2759"/>
<accession>A0A8X6KW14</accession>
<evidence type="ECO:0000313" key="2">
    <source>
        <dbReference type="Proteomes" id="UP000887116"/>
    </source>
</evidence>